<evidence type="ECO:0000313" key="6">
    <source>
        <dbReference type="EMBL" id="CDT81588.1"/>
    </source>
</evidence>
<keyword evidence="1" id="KW-0175">Coiled coil</keyword>
<feature type="transmembrane region" description="Helical" evidence="2">
    <location>
        <begin position="460"/>
        <end position="480"/>
    </location>
</feature>
<evidence type="ECO:0000256" key="2">
    <source>
        <dbReference type="SAM" id="Phobius"/>
    </source>
</evidence>
<keyword evidence="2" id="KW-0812">Transmembrane</keyword>
<dbReference type="Pfam" id="PF20155">
    <property type="entry name" value="TMP_3"/>
    <property type="match status" value="1"/>
</dbReference>
<dbReference type="AlphaFoldDB" id="A0A069AAZ1"/>
<dbReference type="EMBL" id="LK932498">
    <property type="protein sequence ID" value="CDS84813.1"/>
    <property type="molecule type" value="Genomic_DNA"/>
</dbReference>
<feature type="transmembrane region" description="Helical" evidence="2">
    <location>
        <begin position="347"/>
        <end position="370"/>
    </location>
</feature>
<proteinExistence type="predicted"/>
<reference evidence="5" key="1">
    <citation type="submission" date="2014-07" db="EMBL/GenBank/DDBJ databases">
        <authorList>
            <person name="Monot Marc"/>
        </authorList>
    </citation>
    <scope>NUCLEOTIDE SEQUENCE</scope>
    <source>
        <strain evidence="6">7032989</strain>
        <strain evidence="5">7032994</strain>
    </source>
</reference>
<dbReference type="EMBL" id="FUPS01000021">
    <property type="protein sequence ID" value="SJT25750.1"/>
    <property type="molecule type" value="Genomic_DNA"/>
</dbReference>
<evidence type="ECO:0000313" key="4">
    <source>
        <dbReference type="EMBL" id="CDS84813.1"/>
    </source>
</evidence>
<dbReference type="Proteomes" id="UP000189137">
    <property type="component" value="Unassembled WGS sequence"/>
</dbReference>
<reference evidence="7 8" key="2">
    <citation type="submission" date="2017-02" db="EMBL/GenBank/DDBJ databases">
        <authorList>
            <consortium name="Pathogen Informatics"/>
        </authorList>
    </citation>
    <scope>NUCLEOTIDE SEQUENCE [LARGE SCALE GENOMIC DNA]</scope>
    <source>
        <strain evidence="7 8">VRECD0157</strain>
    </source>
</reference>
<feature type="transmembrane region" description="Helical" evidence="2">
    <location>
        <begin position="382"/>
        <end position="400"/>
    </location>
</feature>
<feature type="transmembrane region" description="Helical" evidence="2">
    <location>
        <begin position="316"/>
        <end position="335"/>
    </location>
</feature>
<evidence type="ECO:0000313" key="8">
    <source>
        <dbReference type="Proteomes" id="UP000189137"/>
    </source>
</evidence>
<dbReference type="RefSeq" id="WP_015984851.1">
    <property type="nucleotide sequence ID" value="NZ_BIOU01000067.1"/>
</dbReference>
<feature type="transmembrane region" description="Helical" evidence="2">
    <location>
        <begin position="515"/>
        <end position="537"/>
    </location>
</feature>
<keyword evidence="2" id="KW-0472">Membrane</keyword>
<accession>A0A069AAZ1</accession>
<dbReference type="EMBL" id="LK933533">
    <property type="protein sequence ID" value="CDT81588.1"/>
    <property type="molecule type" value="Genomic_DNA"/>
</dbReference>
<sequence>MATIQTSIRIFDGMTPAFRHMTTAMNIVLSSFEQLQRTSSNAVNANSIIRAREELARAEAGFDRLERQIRESDNQQRKLNEDINKGASSTDRLVGSAKKLAATYLGIRTLGGLGNLSDQMTSTNARLGMINDGQQSDAGLNKMIFQSAERSRASYLDTAQIVSRIGMNAGKAFSSTKEIVGFAEQLNKKFVIAGASTEEMNSALLQLTQGLSSGVLRGEELNAVFESAPNIIQSIADYLDVDIGKIRGMASEGMLTADIVKNSLLAAAEQTNAEFEKMPYTFSQIWTSIKNNAIMIFGVIQKKIEQSMSSKGFRTFIDNFINSLYVLGNVAYNIFNEIISILGSPFFQAFVNAIIVGVSLIVQALGWIITQALNIANVFAQNWSIIAPIVLGVAAAMLVYNNALLLSIANKVKDIALSAKSLVMSFAHIVAESYRAAALVATTIAQDGLNAAMAACPITWILYGIIAIVVAFFVAIAIFNHFAGTSVSAIGVVAGAISVAASFIGNLFIATGNLIIDIVALIYNTLAGFAEFFANFLDDPIGSVIRAVSGMANAVLGIIRSIASAFDTVFGSNLADAVSGWQDKLQGWTDKVAGEAKIKVERMDPNKLHFDRFNYGKAWDAGYKWGDKLETNIKDKFDISKMAEDAKKKLGLDDLWDKKYGLGDGFGSAGLNSPLNDAAKGAKDTAGNTAKMAKTMDKSQEDLKYLRDIAEQETINRFTGVNIKIDMNNTNNISKDNDLDGIVNVLTEKLNDAMAVSAEGIV</sequence>
<evidence type="ECO:0000259" key="3">
    <source>
        <dbReference type="Pfam" id="PF20155"/>
    </source>
</evidence>
<evidence type="ECO:0000313" key="7">
    <source>
        <dbReference type="EMBL" id="SJT25750.1"/>
    </source>
</evidence>
<feature type="coiled-coil region" evidence="1">
    <location>
        <begin position="48"/>
        <end position="85"/>
    </location>
</feature>
<feature type="transmembrane region" description="Helical" evidence="2">
    <location>
        <begin position="487"/>
        <end position="509"/>
    </location>
</feature>
<evidence type="ECO:0000256" key="1">
    <source>
        <dbReference type="SAM" id="Coils"/>
    </source>
</evidence>
<dbReference type="InterPro" id="IPR013491">
    <property type="entry name" value="Tape_meas_N"/>
</dbReference>
<evidence type="ECO:0000313" key="5">
    <source>
        <dbReference type="EMBL" id="CDS85331.1"/>
    </source>
</evidence>
<feature type="domain" description="Tape measure protein N-terminal" evidence="3">
    <location>
        <begin position="115"/>
        <end position="301"/>
    </location>
</feature>
<protein>
    <submittedName>
        <fullName evidence="7">Phage-related minor tail protein</fullName>
    </submittedName>
    <submittedName>
        <fullName evidence="5">Putative tail tape measure protein</fullName>
    </submittedName>
</protein>
<organism evidence="5">
    <name type="scientific">Clostridioides difficile</name>
    <name type="common">Peptoclostridium difficile</name>
    <dbReference type="NCBI Taxonomy" id="1496"/>
    <lineage>
        <taxon>Bacteria</taxon>
        <taxon>Bacillati</taxon>
        <taxon>Bacillota</taxon>
        <taxon>Clostridia</taxon>
        <taxon>Peptostreptococcales</taxon>
        <taxon>Peptostreptococcaceae</taxon>
        <taxon>Clostridioides</taxon>
    </lineage>
</organism>
<dbReference type="NCBIfam" id="TIGR02675">
    <property type="entry name" value="tape_meas_nterm"/>
    <property type="match status" value="1"/>
</dbReference>
<dbReference type="EMBL" id="LK932383">
    <property type="protein sequence ID" value="CDS85331.1"/>
    <property type="molecule type" value="Genomic_DNA"/>
</dbReference>
<name>A0A069AAZ1_CLODI</name>
<keyword evidence="2" id="KW-1133">Transmembrane helix</keyword>
<gene>
    <name evidence="6" type="ORF">BN1095_890017</name>
    <name evidence="4" type="ORF">BN1096_460014</name>
    <name evidence="5" type="ORF">BN1097_460014</name>
    <name evidence="7" type="ORF">SAMEA3375112_04102</name>
</gene>